<dbReference type="AlphaFoldDB" id="A0A1Y6M1P7"/>
<proteinExistence type="predicted"/>
<dbReference type="EMBL" id="LT882695">
    <property type="protein sequence ID" value="SMY30575.1"/>
    <property type="molecule type" value="Genomic_DNA"/>
</dbReference>
<organism evidence="3 4">
    <name type="scientific">Zymoseptoria tritici ST99CH_1A5</name>
    <dbReference type="NCBI Taxonomy" id="1276529"/>
    <lineage>
        <taxon>Eukaryota</taxon>
        <taxon>Fungi</taxon>
        <taxon>Dikarya</taxon>
        <taxon>Ascomycota</taxon>
        <taxon>Pezizomycotina</taxon>
        <taxon>Dothideomycetes</taxon>
        <taxon>Dothideomycetidae</taxon>
        <taxon>Mycosphaerellales</taxon>
        <taxon>Mycosphaerellaceae</taxon>
        <taxon>Zymoseptoria</taxon>
    </lineage>
</organism>
<keyword evidence="1" id="KW-0175">Coiled coil</keyword>
<gene>
    <name evidence="3" type="ORF">ZT1A5_G12029</name>
</gene>
<evidence type="ECO:0000313" key="3">
    <source>
        <dbReference type="EMBL" id="SMY30575.1"/>
    </source>
</evidence>
<feature type="compositionally biased region" description="Basic and acidic residues" evidence="2">
    <location>
        <begin position="1"/>
        <end position="22"/>
    </location>
</feature>
<feature type="coiled-coil region" evidence="1">
    <location>
        <begin position="63"/>
        <end position="90"/>
    </location>
</feature>
<sequence length="103" mass="12250">MSSRTRKEWEKKRSRGGREEGRGVGPMVVPEEWKERRCVAFEWAPKRDLGGNWVGTWSEEEAILEEKQEVEEKEVSKKKKQEEVNLEEEKTMVWCDNFKVAYT</sequence>
<protein>
    <submittedName>
        <fullName evidence="3">Uncharacterized protein</fullName>
    </submittedName>
</protein>
<feature type="region of interest" description="Disordered" evidence="2">
    <location>
        <begin position="1"/>
        <end position="26"/>
    </location>
</feature>
<dbReference type="Proteomes" id="UP000215453">
    <property type="component" value="Chromosome 20"/>
</dbReference>
<name>A0A1Y6M1P7_ZYMTR</name>
<reference evidence="3 4" key="1">
    <citation type="submission" date="2016-10" db="EMBL/GenBank/DDBJ databases">
        <authorList>
            <person name="Varghese N."/>
        </authorList>
    </citation>
    <scope>NUCLEOTIDE SEQUENCE [LARGE SCALE GENOMIC DNA]</scope>
</reference>
<evidence type="ECO:0000256" key="2">
    <source>
        <dbReference type="SAM" id="MobiDB-lite"/>
    </source>
</evidence>
<evidence type="ECO:0000256" key="1">
    <source>
        <dbReference type="SAM" id="Coils"/>
    </source>
</evidence>
<accession>A0A1Y6M1P7</accession>
<evidence type="ECO:0000313" key="4">
    <source>
        <dbReference type="Proteomes" id="UP000215453"/>
    </source>
</evidence>